<dbReference type="SMART" id="SM00408">
    <property type="entry name" value="IGc2"/>
    <property type="match status" value="3"/>
</dbReference>
<keyword evidence="10" id="KW-1185">Reference proteome</keyword>
<evidence type="ECO:0000256" key="6">
    <source>
        <dbReference type="ARBA" id="ARBA00037995"/>
    </source>
</evidence>
<dbReference type="FunFam" id="2.60.40.10:FF:000305">
    <property type="entry name" value="neurotrimin isoform X2"/>
    <property type="match status" value="1"/>
</dbReference>
<evidence type="ECO:0000259" key="8">
    <source>
        <dbReference type="PROSITE" id="PS50835"/>
    </source>
</evidence>
<proteinExistence type="inferred from homology"/>
<keyword evidence="3" id="KW-1015">Disulfide bond</keyword>
<evidence type="ECO:0000313" key="9">
    <source>
        <dbReference type="EMBL" id="KAK9514165.1"/>
    </source>
</evidence>
<accession>A0AAW1DW53</accession>
<evidence type="ECO:0000256" key="5">
    <source>
        <dbReference type="ARBA" id="ARBA00023319"/>
    </source>
</evidence>
<dbReference type="AlphaFoldDB" id="A0AAW1DW53"/>
<evidence type="ECO:0000256" key="7">
    <source>
        <dbReference type="SAM" id="Phobius"/>
    </source>
</evidence>
<sequence length="412" mass="46018">MGETPESSWWVQFISLHAEPPGRSRDKKKAEFEIGINKARRGSQSFDSTLSIARYGAHPRPTSLGEVVDSQAPDLRLMNASAWCHDWMLTGLFSHFFPAASSVHGGEFGHLPDNITVLEGERVTLRCRIDEEVTHKAWLNRSNILFTGTDKWSLDKRVTLANSNNSDFSIHIDEVQVSDEGPYTCSFQANNKPRIAHVYLIVQVPARIVNISKNVSVNEGENVNLYCLAVGRPEPTVTWKDQKYGLVSDGEFLDITEIKRQQAEDYECITNNGVASPDQRKVKVTVNYPPMITDMKNMPAHLGKTAILRCEAMAVPPASFEWYKDDHRPVESDNTLRIKNEKTRSLLLFTNVTEKHFGNYTCFASNRLGASNASMLLFRPGAIQGRGTGLHAGMGVSACFWFSLSAVLLLKV</sequence>
<dbReference type="EMBL" id="JBCEZU010000597">
    <property type="protein sequence ID" value="KAK9514165.1"/>
    <property type="molecule type" value="Genomic_DNA"/>
</dbReference>
<dbReference type="SUPFAM" id="SSF48726">
    <property type="entry name" value="Immunoglobulin"/>
    <property type="match status" value="3"/>
</dbReference>
<dbReference type="InterPro" id="IPR036179">
    <property type="entry name" value="Ig-like_dom_sf"/>
</dbReference>
<dbReference type="SMART" id="SM00409">
    <property type="entry name" value="IG"/>
    <property type="match status" value="3"/>
</dbReference>
<evidence type="ECO:0000256" key="4">
    <source>
        <dbReference type="ARBA" id="ARBA00023180"/>
    </source>
</evidence>
<gene>
    <name evidence="9" type="ORF">VZT92_027652</name>
</gene>
<reference evidence="9 10" key="1">
    <citation type="journal article" date="2024" name="Genome Biol. Evol.">
        <title>Chromosome-level genome assembly of the viviparous eelpout Zoarces viviparus.</title>
        <authorList>
            <person name="Fuhrmann N."/>
            <person name="Brasseur M.V."/>
            <person name="Bakowski C.E."/>
            <person name="Podsiadlowski L."/>
            <person name="Prost S."/>
            <person name="Krehenwinkel H."/>
            <person name="Mayer C."/>
        </authorList>
    </citation>
    <scope>NUCLEOTIDE SEQUENCE [LARGE SCALE GENOMIC DNA]</scope>
    <source>
        <strain evidence="9">NO-MEL_2022_Ind0_liver</strain>
    </source>
</reference>
<dbReference type="InterPro" id="IPR007110">
    <property type="entry name" value="Ig-like_dom"/>
</dbReference>
<dbReference type="InterPro" id="IPR013106">
    <property type="entry name" value="Ig_V-set"/>
</dbReference>
<feature type="domain" description="Ig-like" evidence="8">
    <location>
        <begin position="205"/>
        <end position="285"/>
    </location>
</feature>
<keyword evidence="2" id="KW-0677">Repeat</keyword>
<keyword evidence="5" id="KW-0393">Immunoglobulin domain</keyword>
<dbReference type="InterPro" id="IPR003598">
    <property type="entry name" value="Ig_sub2"/>
</dbReference>
<dbReference type="Pfam" id="PF13927">
    <property type="entry name" value="Ig_3"/>
    <property type="match status" value="2"/>
</dbReference>
<feature type="domain" description="Ig-like" evidence="8">
    <location>
        <begin position="98"/>
        <end position="196"/>
    </location>
</feature>
<comment type="caution">
    <text evidence="9">The sequence shown here is derived from an EMBL/GenBank/DDBJ whole genome shotgun (WGS) entry which is preliminary data.</text>
</comment>
<keyword evidence="4" id="KW-0325">Glycoprotein</keyword>
<dbReference type="CDD" id="cd00096">
    <property type="entry name" value="Ig"/>
    <property type="match status" value="1"/>
</dbReference>
<keyword evidence="7" id="KW-0812">Transmembrane</keyword>
<keyword evidence="7" id="KW-0472">Membrane</keyword>
<dbReference type="Proteomes" id="UP001488805">
    <property type="component" value="Unassembled WGS sequence"/>
</dbReference>
<evidence type="ECO:0000256" key="1">
    <source>
        <dbReference type="ARBA" id="ARBA00022729"/>
    </source>
</evidence>
<evidence type="ECO:0000256" key="3">
    <source>
        <dbReference type="ARBA" id="ARBA00023157"/>
    </source>
</evidence>
<dbReference type="InterPro" id="IPR003599">
    <property type="entry name" value="Ig_sub"/>
</dbReference>
<organism evidence="9 10">
    <name type="scientific">Zoarces viviparus</name>
    <name type="common">Viviparous eelpout</name>
    <name type="synonym">Blennius viviparus</name>
    <dbReference type="NCBI Taxonomy" id="48416"/>
    <lineage>
        <taxon>Eukaryota</taxon>
        <taxon>Metazoa</taxon>
        <taxon>Chordata</taxon>
        <taxon>Craniata</taxon>
        <taxon>Vertebrata</taxon>
        <taxon>Euteleostomi</taxon>
        <taxon>Actinopterygii</taxon>
        <taxon>Neopterygii</taxon>
        <taxon>Teleostei</taxon>
        <taxon>Neoteleostei</taxon>
        <taxon>Acanthomorphata</taxon>
        <taxon>Eupercaria</taxon>
        <taxon>Perciformes</taxon>
        <taxon>Cottioidei</taxon>
        <taxon>Zoarcales</taxon>
        <taxon>Zoarcidae</taxon>
        <taxon>Zoarcinae</taxon>
        <taxon>Zoarces</taxon>
    </lineage>
</organism>
<dbReference type="FunFam" id="2.60.40.10:FF:000013">
    <property type="entry name" value="cell adhesion molecule 1 isoform X1"/>
    <property type="match status" value="1"/>
</dbReference>
<dbReference type="InterPro" id="IPR013783">
    <property type="entry name" value="Ig-like_fold"/>
</dbReference>
<feature type="transmembrane region" description="Helical" evidence="7">
    <location>
        <begin position="389"/>
        <end position="410"/>
    </location>
</feature>
<name>A0AAW1DW53_ZOAVI</name>
<dbReference type="Pfam" id="PF07686">
    <property type="entry name" value="V-set"/>
    <property type="match status" value="1"/>
</dbReference>
<dbReference type="Gene3D" id="2.60.40.10">
    <property type="entry name" value="Immunoglobulins"/>
    <property type="match status" value="3"/>
</dbReference>
<protein>
    <recommendedName>
        <fullName evidence="8">Ig-like domain-containing protein</fullName>
    </recommendedName>
</protein>
<keyword evidence="7" id="KW-1133">Transmembrane helix</keyword>
<dbReference type="PANTHER" id="PTHR42757:SF12">
    <property type="entry name" value="IGLON FAMILY MEMBER 5"/>
    <property type="match status" value="1"/>
</dbReference>
<evidence type="ECO:0000256" key="2">
    <source>
        <dbReference type="ARBA" id="ARBA00022737"/>
    </source>
</evidence>
<dbReference type="InterPro" id="IPR050876">
    <property type="entry name" value="IgLON_domain"/>
</dbReference>
<keyword evidence="1" id="KW-0732">Signal</keyword>
<feature type="domain" description="Ig-like" evidence="8">
    <location>
        <begin position="289"/>
        <end position="378"/>
    </location>
</feature>
<evidence type="ECO:0000313" key="10">
    <source>
        <dbReference type="Proteomes" id="UP001488805"/>
    </source>
</evidence>
<dbReference type="PROSITE" id="PS50835">
    <property type="entry name" value="IG_LIKE"/>
    <property type="match status" value="3"/>
</dbReference>
<dbReference type="PANTHER" id="PTHR42757">
    <property type="entry name" value="IGLON FAMILY OF IMMUNOGLOBULIN SUPERFAMILY-RELATED"/>
    <property type="match status" value="1"/>
</dbReference>
<comment type="similarity">
    <text evidence="6">Belongs to the immunoglobulin superfamily. IgLON family.</text>
</comment>